<keyword evidence="1" id="KW-1133">Transmembrane helix</keyword>
<dbReference type="eggNOG" id="ENOG5033Z2E">
    <property type="taxonomic scope" value="Bacteria"/>
</dbReference>
<dbReference type="HOGENOM" id="CLU_2438563_0_0_6"/>
<proteinExistence type="predicted"/>
<name>A0A0A7EF86_9GAMM</name>
<dbReference type="OrthoDB" id="9886445at2"/>
<evidence type="ECO:0000313" key="2">
    <source>
        <dbReference type="EMBL" id="AIY65345.1"/>
    </source>
</evidence>
<accession>A0A0A7EF86</accession>
<keyword evidence="1" id="KW-0812">Transmembrane</keyword>
<feature type="transmembrane region" description="Helical" evidence="1">
    <location>
        <begin position="57"/>
        <end position="79"/>
    </location>
</feature>
<gene>
    <name evidence="2" type="ORF">OM33_09420</name>
</gene>
<keyword evidence="1" id="KW-0472">Membrane</keyword>
<organism evidence="2 3">
    <name type="scientific">Pseudoalteromonas piratica</name>
    <dbReference type="NCBI Taxonomy" id="1348114"/>
    <lineage>
        <taxon>Bacteria</taxon>
        <taxon>Pseudomonadati</taxon>
        <taxon>Pseudomonadota</taxon>
        <taxon>Gammaproteobacteria</taxon>
        <taxon>Alteromonadales</taxon>
        <taxon>Pseudoalteromonadaceae</taxon>
        <taxon>Pseudoalteromonas</taxon>
    </lineage>
</organism>
<feature type="transmembrane region" description="Helical" evidence="1">
    <location>
        <begin position="29"/>
        <end position="50"/>
    </location>
</feature>
<protein>
    <submittedName>
        <fullName evidence="2">Uncharacterized protein</fullName>
    </submittedName>
</protein>
<evidence type="ECO:0000256" key="1">
    <source>
        <dbReference type="SAM" id="Phobius"/>
    </source>
</evidence>
<dbReference type="KEGG" id="pseo:OM33_09420"/>
<keyword evidence="3" id="KW-1185">Reference proteome</keyword>
<dbReference type="AlphaFoldDB" id="A0A0A7EF86"/>
<evidence type="ECO:0000313" key="3">
    <source>
        <dbReference type="Proteomes" id="UP000030341"/>
    </source>
</evidence>
<dbReference type="EMBL" id="CP009888">
    <property type="protein sequence ID" value="AIY65345.1"/>
    <property type="molecule type" value="Genomic_DNA"/>
</dbReference>
<reference evidence="2 3" key="1">
    <citation type="submission" date="2014-11" db="EMBL/GenBank/DDBJ databases">
        <title>Complete Genome Sequence of Pseudoalteromonas sp. Strain OCN003 Isolated from Kaneohe Bay, Oahu, Hawaii.</title>
        <authorList>
            <person name="Beurmann S."/>
            <person name="Videau P."/>
            <person name="Ushijima B."/>
            <person name="Smith A.M."/>
            <person name="Aeby G.S."/>
            <person name="Callahan S.M."/>
            <person name="Belcaid M."/>
        </authorList>
    </citation>
    <scope>NUCLEOTIDE SEQUENCE [LARGE SCALE GENOMIC DNA]</scope>
    <source>
        <strain evidence="2 3">OCN003</strain>
    </source>
</reference>
<dbReference type="Proteomes" id="UP000030341">
    <property type="component" value="Chromosome 1"/>
</dbReference>
<sequence length="90" mass="10183">MVKTIILVEALMKTVNEQEMEYEIPNENLFKTLLCLPIGIGFGAFMMSAFNESGFNVGTFLLFVLTMYFTLSGIAYAAFYTNEKFDCTPH</sequence>